<evidence type="ECO:0000313" key="3">
    <source>
        <dbReference type="Proteomes" id="UP000736672"/>
    </source>
</evidence>
<feature type="compositionally biased region" description="Low complexity" evidence="1">
    <location>
        <begin position="466"/>
        <end position="478"/>
    </location>
</feature>
<dbReference type="EMBL" id="JAGTJS010000004">
    <property type="protein sequence ID" value="KAH7271027.1"/>
    <property type="molecule type" value="Genomic_DNA"/>
</dbReference>
<dbReference type="GO" id="GO:0007030">
    <property type="term" value="P:Golgi organization"/>
    <property type="evidence" value="ECO:0007669"/>
    <property type="project" value="TreeGrafter"/>
</dbReference>
<proteinExistence type="predicted"/>
<organism evidence="2 3">
    <name type="scientific">Fusarium solani</name>
    <name type="common">Filamentous fungus</name>
    <dbReference type="NCBI Taxonomy" id="169388"/>
    <lineage>
        <taxon>Eukaryota</taxon>
        <taxon>Fungi</taxon>
        <taxon>Dikarya</taxon>
        <taxon>Ascomycota</taxon>
        <taxon>Pezizomycotina</taxon>
        <taxon>Sordariomycetes</taxon>
        <taxon>Hypocreomycetidae</taxon>
        <taxon>Hypocreales</taxon>
        <taxon>Nectriaceae</taxon>
        <taxon>Fusarium</taxon>
        <taxon>Fusarium solani species complex</taxon>
    </lineage>
</organism>
<feature type="compositionally biased region" description="Basic and acidic residues" evidence="1">
    <location>
        <begin position="511"/>
        <end position="523"/>
    </location>
</feature>
<accession>A0A9P9R9R2</accession>
<dbReference type="Pfam" id="PF05742">
    <property type="entry name" value="TANGO2"/>
    <property type="match status" value="1"/>
</dbReference>
<evidence type="ECO:0000313" key="2">
    <source>
        <dbReference type="EMBL" id="KAH7271027.1"/>
    </source>
</evidence>
<reference evidence="2" key="1">
    <citation type="journal article" date="2021" name="Nat. Commun.">
        <title>Genetic determinants of endophytism in the Arabidopsis root mycobiome.</title>
        <authorList>
            <person name="Mesny F."/>
            <person name="Miyauchi S."/>
            <person name="Thiergart T."/>
            <person name="Pickel B."/>
            <person name="Atanasova L."/>
            <person name="Karlsson M."/>
            <person name="Huettel B."/>
            <person name="Barry K.W."/>
            <person name="Haridas S."/>
            <person name="Chen C."/>
            <person name="Bauer D."/>
            <person name="Andreopoulos W."/>
            <person name="Pangilinan J."/>
            <person name="LaButti K."/>
            <person name="Riley R."/>
            <person name="Lipzen A."/>
            <person name="Clum A."/>
            <person name="Drula E."/>
            <person name="Henrissat B."/>
            <person name="Kohler A."/>
            <person name="Grigoriev I.V."/>
            <person name="Martin F.M."/>
            <person name="Hacquard S."/>
        </authorList>
    </citation>
    <scope>NUCLEOTIDE SEQUENCE</scope>
    <source>
        <strain evidence="2">FSSC 5 MPI-SDFR-AT-0091</strain>
    </source>
</reference>
<dbReference type="PANTHER" id="PTHR17985">
    <property type="entry name" value="SER/THR-RICH PROTEIN T10 IN DGCR REGION"/>
    <property type="match status" value="1"/>
</dbReference>
<keyword evidence="3" id="KW-1185">Reference proteome</keyword>
<dbReference type="AlphaFoldDB" id="A0A9P9R9R2"/>
<dbReference type="GO" id="GO:0009306">
    <property type="term" value="P:protein secretion"/>
    <property type="evidence" value="ECO:0007669"/>
    <property type="project" value="TreeGrafter"/>
</dbReference>
<gene>
    <name evidence="2" type="ORF">B0J15DRAFT_417200</name>
</gene>
<dbReference type="PANTHER" id="PTHR17985:SF8">
    <property type="entry name" value="TRANSPORT AND GOLGI ORGANIZATION PROTEIN 2 HOMOLOG"/>
    <property type="match status" value="1"/>
</dbReference>
<dbReference type="InterPro" id="IPR008551">
    <property type="entry name" value="TANGO2"/>
</dbReference>
<feature type="compositionally biased region" description="Polar residues" evidence="1">
    <location>
        <begin position="533"/>
        <end position="549"/>
    </location>
</feature>
<protein>
    <submittedName>
        <fullName evidence="2">NRDE protein-domain-containing protein</fullName>
    </submittedName>
</protein>
<feature type="compositionally biased region" description="Low complexity" evidence="1">
    <location>
        <begin position="564"/>
        <end position="605"/>
    </location>
</feature>
<comment type="caution">
    <text evidence="2">The sequence shown here is derived from an EMBL/GenBank/DDBJ whole genome shotgun (WGS) entry which is preliminary data.</text>
</comment>
<feature type="region of interest" description="Disordered" evidence="1">
    <location>
        <begin position="673"/>
        <end position="699"/>
    </location>
</feature>
<dbReference type="Proteomes" id="UP000736672">
    <property type="component" value="Unassembled WGS sequence"/>
</dbReference>
<feature type="compositionally biased region" description="Low complexity" evidence="1">
    <location>
        <begin position="674"/>
        <end position="691"/>
    </location>
</feature>
<sequence length="803" mass="88133">MCIVLFTTAHPDYALIAIDNRDEYILRPTSRPSWWTHATSGRPVLSARDLQRAEKGTWMGITKDGLLAVLTNYRETNIEDVKHPIHAVKSRGGMVTAWLGAPPEESIKDSVHDLVKNDGVKGVGGFSMVCGKLRKRSEGIAIVSNRAGNVEEVPIVGKERGEIWGLSNTAFDDTGKRDEWPKIADGKRMLREAIDEAVSKGSSEDDFIASLFTILDSDTLPQNENASLVEYISQLKHSIFIPLIGDEKHRKAMEEAMSKGAGEWASDDQTAAEELMVEGRPDPSTSTIMGFETGMYGTQRQTVVLVDWEGKVTLVERALWDGNGHAVPRGEGDLKFEFTIDGWENEACNGNASFRAGLESRMASRPRLSTPAKVLVRVKKKRPTISAPIGPIKNSRGPDLTRSENFMIVPGIKDCTSDEIFCENDDVEAKKAARRISAGFSDHGSLASPPTVAKSAFNATRTSRIPSSKNSPPSLLSLRQTSNGSLMTSSSYSGFPSLEAIVQDENVPPLGHEDSLPLKENPKPAKSRLPKSRTMNALSELKNSISKPSLNAKPAGIRPPGDQSRQVSSSSSMSIKIFTSSSSRLRLPRPSLTPLSRRSSGSSTLENQEPPDPRKVSTAQPSEYWSGRFVSLNDRFAAEEFEKDMAALPFLPPSEPPQKQTIKPDRAAANFRPTHLSHSTTTSALTALTSSKPEESLEDDEDARCIRIFRHLDCLCSTNEAHRSLRDWQQTYARRMGKPGLLPKGGRMEDQTLMGKILGNLPRKNDRRVLSAMREAPNVQGARKPNAIPTATVAGRKKRLTIH</sequence>
<name>A0A9P9R9R2_FUSSL</name>
<feature type="region of interest" description="Disordered" evidence="1">
    <location>
        <begin position="507"/>
        <end position="621"/>
    </location>
</feature>
<dbReference type="GO" id="GO:0005794">
    <property type="term" value="C:Golgi apparatus"/>
    <property type="evidence" value="ECO:0007669"/>
    <property type="project" value="TreeGrafter"/>
</dbReference>
<dbReference type="OrthoDB" id="191601at2759"/>
<evidence type="ECO:0000256" key="1">
    <source>
        <dbReference type="SAM" id="MobiDB-lite"/>
    </source>
</evidence>
<feature type="region of interest" description="Disordered" evidence="1">
    <location>
        <begin position="460"/>
        <end position="480"/>
    </location>
</feature>